<dbReference type="PRINTS" id="PR00449">
    <property type="entry name" value="RASTRNSFRMNG"/>
</dbReference>
<dbReference type="InterPro" id="IPR052705">
    <property type="entry name" value="Gliding_Motility_GTPase"/>
</dbReference>
<organism evidence="1">
    <name type="scientific">Candidatus Heimdallarchaeum aukensis</name>
    <dbReference type="NCBI Taxonomy" id="2876573"/>
    <lineage>
        <taxon>Archaea</taxon>
        <taxon>Promethearchaeati</taxon>
        <taxon>Candidatus Heimdallarchaeota</taxon>
        <taxon>Candidatus Heimdallarchaeia (ex Rinke et al. 2021) (nom. nud.)</taxon>
        <taxon>Candidatus Heimdallarchaeales</taxon>
        <taxon>Candidatus Heimdallarchaeaceae</taxon>
        <taxon>Candidatus Heimdallarchaeum</taxon>
    </lineage>
</organism>
<dbReference type="EMBL" id="CP084166">
    <property type="protein sequence ID" value="UJG41901.1"/>
    <property type="molecule type" value="Genomic_DNA"/>
</dbReference>
<reference evidence="1" key="1">
    <citation type="journal article" date="2022" name="Nat. Microbiol.">
        <title>Unique mobile elements and scalable gene flow at the prokaryote-eukaryote boundary revealed by circularized Asgard archaea genomes.</title>
        <authorList>
            <person name="Wu F."/>
            <person name="Speth D.R."/>
            <person name="Philosof A."/>
            <person name="Cremiere A."/>
            <person name="Narayanan A."/>
            <person name="Barco R.A."/>
            <person name="Connon S.A."/>
            <person name="Amend J.P."/>
            <person name="Antoshechkin I.A."/>
            <person name="Orphan V.J."/>
        </authorList>
    </citation>
    <scope>NUCLEOTIDE SEQUENCE</scope>
    <source>
        <strain evidence="1">PM71</strain>
    </source>
</reference>
<dbReference type="InterPro" id="IPR027417">
    <property type="entry name" value="P-loop_NTPase"/>
</dbReference>
<sequence>MSQSELQLSDIFSVDKDGKPTIKIVLFGPTLAGKTSMLTVFNALRRMEDPDLIVSSLTKIQEYGRTVFFDHSVFQTPPFKGKKFDRLRYHLWTVPGEERHKAQRDIVMRGVDAVLLFLNFEKTAWDSNVKTVKEAKAKIGEKFGKKIPVVAYINKSDLPPEERTDKRAFITFLQDIEAIPKENVANYIMTGSCLNARNDLLTILKSENRDEYLENERLKTSKRPDSVWLVVRPIQKLTQLVVQQRMEVLQGI</sequence>
<dbReference type="PANTHER" id="PTHR42708:SF1">
    <property type="entry name" value="GLIDING MOTILITY PROTEIN MGLA"/>
    <property type="match status" value="1"/>
</dbReference>
<accession>A0A9Y1BN74</accession>
<dbReference type="Gene3D" id="3.40.50.300">
    <property type="entry name" value="P-loop containing nucleotide triphosphate hydrolases"/>
    <property type="match status" value="1"/>
</dbReference>
<dbReference type="Proteomes" id="UP001201020">
    <property type="component" value="Chromosome"/>
</dbReference>
<name>A0A9Y1BN74_9ARCH</name>
<dbReference type="CDD" id="cd00882">
    <property type="entry name" value="Ras_like_GTPase"/>
    <property type="match status" value="1"/>
</dbReference>
<dbReference type="AlphaFoldDB" id="A0A9Y1BN74"/>
<gene>
    <name evidence="1" type="ORF">K9W45_05405</name>
</gene>
<protein>
    <submittedName>
        <fullName evidence="1">Uncharacterized protein</fullName>
    </submittedName>
</protein>
<proteinExistence type="predicted"/>
<evidence type="ECO:0000313" key="1">
    <source>
        <dbReference type="EMBL" id="UJG41901.1"/>
    </source>
</evidence>
<dbReference type="SUPFAM" id="SSF52540">
    <property type="entry name" value="P-loop containing nucleoside triphosphate hydrolases"/>
    <property type="match status" value="1"/>
</dbReference>
<dbReference type="PANTHER" id="PTHR42708">
    <property type="entry name" value="ATP/GTP-BINDING PROTEIN-RELATED"/>
    <property type="match status" value="1"/>
</dbReference>